<dbReference type="Proteomes" id="UP000198327">
    <property type="component" value="Unassembled WGS sequence"/>
</dbReference>
<dbReference type="AlphaFoldDB" id="A0A239D5F2"/>
<keyword evidence="3" id="KW-1185">Reference proteome</keyword>
<evidence type="ECO:0000313" key="2">
    <source>
        <dbReference type="EMBL" id="SNS27479.1"/>
    </source>
</evidence>
<protein>
    <submittedName>
        <fullName evidence="2">Uncharacterized protein</fullName>
    </submittedName>
</protein>
<dbReference type="EMBL" id="FZOW01000001">
    <property type="protein sequence ID" value="SNS27479.1"/>
    <property type="molecule type" value="Genomic_DNA"/>
</dbReference>
<organism evidence="2 3">
    <name type="scientific">Rhodococcoides kyotonense</name>
    <dbReference type="NCBI Taxonomy" id="398843"/>
    <lineage>
        <taxon>Bacteria</taxon>
        <taxon>Bacillati</taxon>
        <taxon>Actinomycetota</taxon>
        <taxon>Actinomycetes</taxon>
        <taxon>Mycobacteriales</taxon>
        <taxon>Nocardiaceae</taxon>
        <taxon>Rhodococcoides</taxon>
    </lineage>
</organism>
<name>A0A239D5F2_9NOCA</name>
<reference evidence="3" key="1">
    <citation type="submission" date="2017-06" db="EMBL/GenBank/DDBJ databases">
        <authorList>
            <person name="Varghese N."/>
            <person name="Submissions S."/>
        </authorList>
    </citation>
    <scope>NUCLEOTIDE SEQUENCE [LARGE SCALE GENOMIC DNA]</scope>
    <source>
        <strain evidence="3">JCM 23211</strain>
    </source>
</reference>
<feature type="transmembrane region" description="Helical" evidence="1">
    <location>
        <begin position="12"/>
        <end position="34"/>
    </location>
</feature>
<dbReference type="RefSeq" id="WP_176444071.1">
    <property type="nucleotide sequence ID" value="NZ_FZOW01000001.1"/>
</dbReference>
<keyword evidence="1" id="KW-0472">Membrane</keyword>
<keyword evidence="1" id="KW-1133">Transmembrane helix</keyword>
<gene>
    <name evidence="2" type="ORF">SAMN05421642_101389</name>
</gene>
<evidence type="ECO:0000313" key="3">
    <source>
        <dbReference type="Proteomes" id="UP000198327"/>
    </source>
</evidence>
<accession>A0A239D5F2</accession>
<evidence type="ECO:0000256" key="1">
    <source>
        <dbReference type="SAM" id="Phobius"/>
    </source>
</evidence>
<sequence>MSSNDLFGGPRRLLIVVAVVVVVAILAAVATLVVREILGPPEGPSPYETTSSVQAP</sequence>
<proteinExistence type="predicted"/>
<keyword evidence="1" id="KW-0812">Transmembrane</keyword>